<dbReference type="PANTHER" id="PTHR37412">
    <property type="entry name" value="C2 DOMAIN-CONTAINING PROTEIN 5"/>
    <property type="match status" value="1"/>
</dbReference>
<dbReference type="Pfam" id="PF23028">
    <property type="entry name" value="YbjQ_3"/>
    <property type="match status" value="1"/>
</dbReference>
<proteinExistence type="predicted"/>
<dbReference type="PROSITE" id="PS50004">
    <property type="entry name" value="C2"/>
    <property type="match status" value="1"/>
</dbReference>
<dbReference type="InterPro" id="IPR057815">
    <property type="entry name" value="C2CD5_C"/>
</dbReference>
<evidence type="ECO:0000313" key="2">
    <source>
        <dbReference type="EnsemblMetazoa" id="AALFPA23_022432.P33311"/>
    </source>
</evidence>
<feature type="domain" description="C2" evidence="1">
    <location>
        <begin position="1"/>
        <end position="106"/>
    </location>
</feature>
<dbReference type="SMART" id="SM00239">
    <property type="entry name" value="C2"/>
    <property type="match status" value="1"/>
</dbReference>
<dbReference type="Proteomes" id="UP000069940">
    <property type="component" value="Unassembled WGS sequence"/>
</dbReference>
<dbReference type="GeneID" id="109432808"/>
<dbReference type="InterPro" id="IPR056430">
    <property type="entry name" value="C2CD5_YbjQ-like_dom"/>
</dbReference>
<dbReference type="InterPro" id="IPR037785">
    <property type="entry name" value="C2_C2CD5"/>
</dbReference>
<accession>A0ABM1ZX57</accession>
<dbReference type="InterPro" id="IPR038983">
    <property type="entry name" value="C2CD5"/>
</dbReference>
<dbReference type="InterPro" id="IPR035892">
    <property type="entry name" value="C2_domain_sf"/>
</dbReference>
<sequence>MPGKVKVKVLAGRNLPVMDRGSDTTDAFVEIKFGSITHKTDVCRKSLNPVWNSDWYRFEVDDADLQDEPLQIRLMDYDTYSANDAIGKVYINLSPLLHSFTLEKPTQSNTGKGSVMSGWIPVYDTMNGVRGSSLTSNDRYFGIGSRGQPTSILIKPLNHDALELLEYPFLTISKVPPAFVLHLGATVSARSVKLLARVPNPDDPETRDMWWNEIRMEIRSHARAIGCNMVLGYTETTTISEDVCVLSAIGTAAVINLQHGEPSATDSVRLHGSSLNKEIMTSSMDGQELEKDLNPTSDLSSSTKCADIADNQKSFETDGVDTSADTRILKDALDSTNKTSAPQAIGNQCGICHIPYSHTSIPFRINTMKCAICKNGCVPDVLLCTIEIPEGLQVDGRGILIQAHACRSKRDLKGESNAKEMSDALPFLEIELHKLLINKLKMKGMNAIFGLKTSVAVGERMMALVATGTAVYLPALSQPALPKIVAGNSWADSDKLVELQKSIQETVDRNREYCQLKPLNEFINNKSLAQPDDSDDSEEEMVDLDLTYGNKETCVLEVDDIHDLEIISLLMEPCPPDGFDVVNTQVVPGLHDVEVVRNLQMFTQVWRAKLPTSQPNISFSKHYQRLLQAIYFKLRAMVPCAICDLRFKLDLPENDEIQLLVTGMALGLGEPFKHTTLKGKHLTNSIVKDQIKRIDDDLIFNLEDDNVPQGNNPQQNTVTSQFGQSGSIKYRRRSPCRGRYGSGRLARHMPLKERYGVDITPLSYVPGGRIEKYLGNLDFFFIRECTAVKENGGLSGFVHSFITEVLAVVRAHVTSLGGNAMVSFYMTELVLVDNLHKNQGQCLMSAGGDVVFVSYYRDD</sequence>
<name>A0ABM1ZX57_AEDAL</name>
<organism evidence="2 3">
    <name type="scientific">Aedes albopictus</name>
    <name type="common">Asian tiger mosquito</name>
    <name type="synonym">Stegomyia albopicta</name>
    <dbReference type="NCBI Taxonomy" id="7160"/>
    <lineage>
        <taxon>Eukaryota</taxon>
        <taxon>Metazoa</taxon>
        <taxon>Ecdysozoa</taxon>
        <taxon>Arthropoda</taxon>
        <taxon>Hexapoda</taxon>
        <taxon>Insecta</taxon>
        <taxon>Pterygota</taxon>
        <taxon>Neoptera</taxon>
        <taxon>Endopterygota</taxon>
        <taxon>Diptera</taxon>
        <taxon>Nematocera</taxon>
        <taxon>Culicoidea</taxon>
        <taxon>Culicidae</taxon>
        <taxon>Culicinae</taxon>
        <taxon>Aedini</taxon>
        <taxon>Aedes</taxon>
        <taxon>Stegomyia</taxon>
    </lineage>
</organism>
<reference evidence="3" key="1">
    <citation type="journal article" date="2015" name="Proc. Natl. Acad. Sci. U.S.A.">
        <title>Genome sequence of the Asian Tiger mosquito, Aedes albopictus, reveals insights into its biology, genetics, and evolution.</title>
        <authorList>
            <person name="Chen X.G."/>
            <person name="Jiang X."/>
            <person name="Gu J."/>
            <person name="Xu M."/>
            <person name="Wu Y."/>
            <person name="Deng Y."/>
            <person name="Zhang C."/>
            <person name="Bonizzoni M."/>
            <person name="Dermauw W."/>
            <person name="Vontas J."/>
            <person name="Armbruster P."/>
            <person name="Huang X."/>
            <person name="Yang Y."/>
            <person name="Zhang H."/>
            <person name="He W."/>
            <person name="Peng H."/>
            <person name="Liu Y."/>
            <person name="Wu K."/>
            <person name="Chen J."/>
            <person name="Lirakis M."/>
            <person name="Topalis P."/>
            <person name="Van Leeuwen T."/>
            <person name="Hall A.B."/>
            <person name="Jiang X."/>
            <person name="Thorpe C."/>
            <person name="Mueller R.L."/>
            <person name="Sun C."/>
            <person name="Waterhouse R.M."/>
            <person name="Yan G."/>
            <person name="Tu Z.J."/>
            <person name="Fang X."/>
            <person name="James A.A."/>
        </authorList>
    </citation>
    <scope>NUCLEOTIDE SEQUENCE [LARGE SCALE GENOMIC DNA]</scope>
    <source>
        <strain evidence="3">Foshan</strain>
    </source>
</reference>
<dbReference type="PANTHER" id="PTHR37412:SF2">
    <property type="entry name" value="C2 DOMAIN-CONTAINING PROTEIN 5"/>
    <property type="match status" value="1"/>
</dbReference>
<evidence type="ECO:0000313" key="3">
    <source>
        <dbReference type="Proteomes" id="UP000069940"/>
    </source>
</evidence>
<dbReference type="RefSeq" id="XP_062714663.1">
    <property type="nucleotide sequence ID" value="XM_062858679.1"/>
</dbReference>
<dbReference type="EnsemblMetazoa" id="AALFPA23_022432.R33311">
    <property type="protein sequence ID" value="AALFPA23_022432.P33311"/>
    <property type="gene ID" value="AALFPA23_022432"/>
</dbReference>
<protein>
    <recommendedName>
        <fullName evidence="1">C2 domain-containing protein</fullName>
    </recommendedName>
</protein>
<dbReference type="CDD" id="cd08688">
    <property type="entry name" value="C2_KIAA0528-like"/>
    <property type="match status" value="1"/>
</dbReference>
<keyword evidence="3" id="KW-1185">Reference proteome</keyword>
<dbReference type="InterPro" id="IPR000008">
    <property type="entry name" value="C2_dom"/>
</dbReference>
<dbReference type="InterPro" id="IPR056431">
    <property type="entry name" value="C2CD5_YbjQ-rel_dom"/>
</dbReference>
<dbReference type="Pfam" id="PF23128">
    <property type="entry name" value="YbjQ_4"/>
    <property type="match status" value="1"/>
</dbReference>
<dbReference type="Pfam" id="PF23025">
    <property type="entry name" value="YbjQ_2"/>
    <property type="match status" value="2"/>
</dbReference>
<evidence type="ECO:0000259" key="1">
    <source>
        <dbReference type="PROSITE" id="PS50004"/>
    </source>
</evidence>
<dbReference type="Pfam" id="PF00168">
    <property type="entry name" value="C2"/>
    <property type="match status" value="1"/>
</dbReference>
<reference evidence="2" key="2">
    <citation type="submission" date="2025-05" db="UniProtKB">
        <authorList>
            <consortium name="EnsemblMetazoa"/>
        </authorList>
    </citation>
    <scope>IDENTIFICATION</scope>
    <source>
        <strain evidence="2">Foshan</strain>
    </source>
</reference>
<dbReference type="Gene3D" id="2.60.40.150">
    <property type="entry name" value="C2 domain"/>
    <property type="match status" value="1"/>
</dbReference>
<dbReference type="SUPFAM" id="SSF49562">
    <property type="entry name" value="C2 domain (Calcium/lipid-binding domain, CaLB)"/>
    <property type="match status" value="1"/>
</dbReference>